<dbReference type="EMBL" id="GL887491">
    <property type="protein sequence ID" value="EGI71007.1"/>
    <property type="molecule type" value="Genomic_DNA"/>
</dbReference>
<proteinExistence type="predicted"/>
<keyword evidence="2" id="KW-1185">Reference proteome</keyword>
<gene>
    <name evidence="1" type="ORF">G5I_00116</name>
</gene>
<reference evidence="1" key="1">
    <citation type="submission" date="2011-02" db="EMBL/GenBank/DDBJ databases">
        <title>The genome of the leaf-cutting ant Acromyrmex echinatior suggests key adaptations to social evolution and fungus farming.</title>
        <authorList>
            <person name="Nygaard S."/>
            <person name="Zhang G."/>
        </authorList>
    </citation>
    <scope>NUCLEOTIDE SEQUENCE</scope>
</reference>
<name>F4W411_ACREC</name>
<sequence length="106" mass="11811">MCKRELVQVAVVGAKVLTKLAEFRRNELKERTPCRPCGTRLSGTDYTYTTTNDDATAATAPAEYTRNTVIRAVIGTMNISYNTITFSSHARSMYLPTAGTRSREDR</sequence>
<protein>
    <submittedName>
        <fullName evidence="1">Uncharacterized protein</fullName>
    </submittedName>
</protein>
<dbReference type="InParanoid" id="F4W411"/>
<accession>F4W411</accession>
<organism evidence="2">
    <name type="scientific">Acromyrmex echinatior</name>
    <name type="common">Panamanian leafcutter ant</name>
    <name type="synonym">Acromyrmex octospinosus echinatior</name>
    <dbReference type="NCBI Taxonomy" id="103372"/>
    <lineage>
        <taxon>Eukaryota</taxon>
        <taxon>Metazoa</taxon>
        <taxon>Ecdysozoa</taxon>
        <taxon>Arthropoda</taxon>
        <taxon>Hexapoda</taxon>
        <taxon>Insecta</taxon>
        <taxon>Pterygota</taxon>
        <taxon>Neoptera</taxon>
        <taxon>Endopterygota</taxon>
        <taxon>Hymenoptera</taxon>
        <taxon>Apocrita</taxon>
        <taxon>Aculeata</taxon>
        <taxon>Formicoidea</taxon>
        <taxon>Formicidae</taxon>
        <taxon>Myrmicinae</taxon>
        <taxon>Acromyrmex</taxon>
    </lineage>
</organism>
<dbReference type="Proteomes" id="UP000007755">
    <property type="component" value="Unassembled WGS sequence"/>
</dbReference>
<evidence type="ECO:0000313" key="2">
    <source>
        <dbReference type="Proteomes" id="UP000007755"/>
    </source>
</evidence>
<dbReference type="AlphaFoldDB" id="F4W411"/>
<evidence type="ECO:0000313" key="1">
    <source>
        <dbReference type="EMBL" id="EGI71007.1"/>
    </source>
</evidence>